<evidence type="ECO:0000313" key="2">
    <source>
        <dbReference type="Proteomes" id="UP001189624"/>
    </source>
</evidence>
<dbReference type="EMBL" id="OY731398">
    <property type="protein sequence ID" value="CAJ1872355.1"/>
    <property type="molecule type" value="Genomic_DNA"/>
</dbReference>
<reference evidence="1" key="1">
    <citation type="submission" date="2023-10" db="EMBL/GenBank/DDBJ databases">
        <authorList>
            <person name="Domelevo Entfellner J.-B."/>
        </authorList>
    </citation>
    <scope>NUCLEOTIDE SEQUENCE</scope>
</reference>
<sequence>MIVYDVSDMETLEGSAEHQEWKYCECMGFLKLVFRTLKFESRARINDTSTRVKARMKL</sequence>
<protein>
    <submittedName>
        <fullName evidence="1">Uncharacterized protein</fullName>
    </submittedName>
</protein>
<keyword evidence="2" id="KW-1185">Reference proteome</keyword>
<accession>A0AA86V2G0</accession>
<dbReference type="Proteomes" id="UP001189624">
    <property type="component" value="Chromosome 1"/>
</dbReference>
<name>A0AA86V2G0_9FABA</name>
<organism evidence="1 2">
    <name type="scientific">Sphenostylis stenocarpa</name>
    <dbReference type="NCBI Taxonomy" id="92480"/>
    <lineage>
        <taxon>Eukaryota</taxon>
        <taxon>Viridiplantae</taxon>
        <taxon>Streptophyta</taxon>
        <taxon>Embryophyta</taxon>
        <taxon>Tracheophyta</taxon>
        <taxon>Spermatophyta</taxon>
        <taxon>Magnoliopsida</taxon>
        <taxon>eudicotyledons</taxon>
        <taxon>Gunneridae</taxon>
        <taxon>Pentapetalae</taxon>
        <taxon>rosids</taxon>
        <taxon>fabids</taxon>
        <taxon>Fabales</taxon>
        <taxon>Fabaceae</taxon>
        <taxon>Papilionoideae</taxon>
        <taxon>50 kb inversion clade</taxon>
        <taxon>NPAAA clade</taxon>
        <taxon>indigoferoid/millettioid clade</taxon>
        <taxon>Phaseoleae</taxon>
        <taxon>Sphenostylis</taxon>
    </lineage>
</organism>
<dbReference type="Gramene" id="rna-AYBTSS11_LOCUS2462">
    <property type="protein sequence ID" value="CAJ1872355.1"/>
    <property type="gene ID" value="gene-AYBTSS11_LOCUS2462"/>
</dbReference>
<gene>
    <name evidence="1" type="ORF">AYBTSS11_LOCUS2462</name>
</gene>
<evidence type="ECO:0000313" key="1">
    <source>
        <dbReference type="EMBL" id="CAJ1872355.1"/>
    </source>
</evidence>
<proteinExistence type="predicted"/>
<dbReference type="AlphaFoldDB" id="A0AA86V2G0"/>